<comment type="caution">
    <text evidence="1">The sequence shown here is derived from an EMBL/GenBank/DDBJ whole genome shotgun (WGS) entry which is preliminary data.</text>
</comment>
<dbReference type="Proteomes" id="UP000652761">
    <property type="component" value="Unassembled WGS sequence"/>
</dbReference>
<dbReference type="OrthoDB" id="67700at2759"/>
<dbReference type="PANTHER" id="PTHR46296:SF8">
    <property type="entry name" value="OS06G0297800 PROTEIN"/>
    <property type="match status" value="1"/>
</dbReference>
<gene>
    <name evidence="1" type="ORF">Taro_000237</name>
</gene>
<dbReference type="EMBL" id="NMUH01000005">
    <property type="protein sequence ID" value="MQL67961.1"/>
    <property type="molecule type" value="Genomic_DNA"/>
</dbReference>
<proteinExistence type="predicted"/>
<dbReference type="InterPro" id="IPR044511">
    <property type="entry name" value="At1g03370/At5g50170-like"/>
</dbReference>
<dbReference type="PANTHER" id="PTHR46296">
    <property type="entry name" value="BNAA05G37250D PROTEIN"/>
    <property type="match status" value="1"/>
</dbReference>
<name>A0A843TBK8_COLES</name>
<evidence type="ECO:0000313" key="2">
    <source>
        <dbReference type="Proteomes" id="UP000652761"/>
    </source>
</evidence>
<organism evidence="1 2">
    <name type="scientific">Colocasia esculenta</name>
    <name type="common">Wild taro</name>
    <name type="synonym">Arum esculentum</name>
    <dbReference type="NCBI Taxonomy" id="4460"/>
    <lineage>
        <taxon>Eukaryota</taxon>
        <taxon>Viridiplantae</taxon>
        <taxon>Streptophyta</taxon>
        <taxon>Embryophyta</taxon>
        <taxon>Tracheophyta</taxon>
        <taxon>Spermatophyta</taxon>
        <taxon>Magnoliopsida</taxon>
        <taxon>Liliopsida</taxon>
        <taxon>Araceae</taxon>
        <taxon>Aroideae</taxon>
        <taxon>Colocasieae</taxon>
        <taxon>Colocasia</taxon>
    </lineage>
</organism>
<reference evidence="1" key="1">
    <citation type="submission" date="2017-07" db="EMBL/GenBank/DDBJ databases">
        <title>Taro Niue Genome Assembly and Annotation.</title>
        <authorList>
            <person name="Atibalentja N."/>
            <person name="Keating K."/>
            <person name="Fields C.J."/>
        </authorList>
    </citation>
    <scope>NUCLEOTIDE SEQUENCE</scope>
    <source>
        <strain evidence="1">Niue_2</strain>
        <tissue evidence="1">Leaf</tissue>
    </source>
</reference>
<evidence type="ECO:0000313" key="1">
    <source>
        <dbReference type="EMBL" id="MQL67961.1"/>
    </source>
</evidence>
<keyword evidence="2" id="KW-1185">Reference proteome</keyword>
<accession>A0A843TBK8</accession>
<dbReference type="AlphaFoldDB" id="A0A843TBK8"/>
<protein>
    <submittedName>
        <fullName evidence="1">Uncharacterized protein</fullName>
    </submittedName>
</protein>
<sequence length="153" mass="17521">MDAQHGAKTQDHEGRLKFHFQSFVSFHMANRTFMALWKAKSLTPEQKFQIVEEESESKGLQSEESGSFLGTEEANLSEVFASAYPIPRQVSYKFDKRISHYGGEMTSTQQKSALPDKNGWIIEDFMRLSGVPLGDYFNRIQFSGLILLFFSYT</sequence>